<proteinExistence type="predicted"/>
<comment type="caution">
    <text evidence="5">The sequence shown here is derived from an EMBL/GenBank/DDBJ whole genome shotgun (WGS) entry which is preliminary data.</text>
</comment>
<accession>A0A964XR98</accession>
<dbReference type="InterPro" id="IPR036291">
    <property type="entry name" value="NAD(P)-bd_dom_sf"/>
</dbReference>
<sequence>GPRTDLAVPLPADITPHTTPTTAAPAPRHVLLTGATGFLGAFLLRELLTRTDATVHCLVRGPAQRLPEALRRYGVWRPGLAHRVVVHTGDLTAPRLGLDPATYDELARTVDVVHHCGAEVNLARDHDRLKAANTVATAEILRLAATHRTVPVHHVSTVGVLSGTPPTGAFRAEDPLPAPTGLRHGYAQSKWAAEHLIGQARARGLPVTVHRPTRLTGDSATGVCQDADYLWLLLQACARLGLAPDASLGLAFDLVPVDRAAAAIVALSLDPGAVGRTFHIAAERRLTLTTAVARLRDHGHRIVEVPPARWLDALRSTPTGPALLAVLTDASGAVDSEGAHPIDAAGTRARLDGTGIELAGDGAALFDACVRQFARTGFLPTPPGGAELREFPYDY</sequence>
<evidence type="ECO:0000256" key="2">
    <source>
        <dbReference type="ARBA" id="ARBA00022553"/>
    </source>
</evidence>
<evidence type="ECO:0000313" key="6">
    <source>
        <dbReference type="Proteomes" id="UP000598297"/>
    </source>
</evidence>
<dbReference type="CDD" id="cd05235">
    <property type="entry name" value="SDR_e1"/>
    <property type="match status" value="1"/>
</dbReference>
<name>A0A964XR98_9ACTN</name>
<keyword evidence="1" id="KW-0596">Phosphopantetheine</keyword>
<dbReference type="PANTHER" id="PTHR44845">
    <property type="entry name" value="CARRIER DOMAIN-CONTAINING PROTEIN"/>
    <property type="match status" value="1"/>
</dbReference>
<evidence type="ECO:0000256" key="1">
    <source>
        <dbReference type="ARBA" id="ARBA00022450"/>
    </source>
</evidence>
<dbReference type="SUPFAM" id="SSF51735">
    <property type="entry name" value="NAD(P)-binding Rossmann-fold domains"/>
    <property type="match status" value="1"/>
</dbReference>
<dbReference type="InterPro" id="IPR010080">
    <property type="entry name" value="Thioester_reductase-like_dom"/>
</dbReference>
<feature type="domain" description="Thioester reductase (TE)" evidence="4">
    <location>
        <begin position="32"/>
        <end position="264"/>
    </location>
</feature>
<dbReference type="NCBIfam" id="TIGR01746">
    <property type="entry name" value="Thioester-redct"/>
    <property type="match status" value="1"/>
</dbReference>
<dbReference type="Proteomes" id="UP000598297">
    <property type="component" value="Unassembled WGS sequence"/>
</dbReference>
<dbReference type="OrthoDB" id="9778690at2"/>
<gene>
    <name evidence="5" type="ORF">GUY60_35460</name>
</gene>
<dbReference type="RefSeq" id="WP_161705496.1">
    <property type="nucleotide sequence ID" value="NZ_JAAAHS010000539.1"/>
</dbReference>
<dbReference type="Pfam" id="PF07993">
    <property type="entry name" value="NAD_binding_4"/>
    <property type="match status" value="1"/>
</dbReference>
<organism evidence="5 6">
    <name type="scientific">Streptomyces boluensis</name>
    <dbReference type="NCBI Taxonomy" id="1775135"/>
    <lineage>
        <taxon>Bacteria</taxon>
        <taxon>Bacillati</taxon>
        <taxon>Actinomycetota</taxon>
        <taxon>Actinomycetes</taxon>
        <taxon>Kitasatosporales</taxon>
        <taxon>Streptomycetaceae</taxon>
        <taxon>Streptomyces</taxon>
    </lineage>
</organism>
<reference evidence="5" key="1">
    <citation type="submission" date="2020-01" db="EMBL/GenBank/DDBJ databases">
        <title>Whole-genome analyses of novel actinobacteria.</title>
        <authorList>
            <person name="Sahin N."/>
        </authorList>
    </citation>
    <scope>NUCLEOTIDE SEQUENCE</scope>
    <source>
        <strain evidence="5">YC537</strain>
    </source>
</reference>
<keyword evidence="6" id="KW-1185">Reference proteome</keyword>
<protein>
    <submittedName>
        <fullName evidence="5">NAD-dependent epimerase/dehydratase family protein</fullName>
    </submittedName>
</protein>
<dbReference type="PANTHER" id="PTHR44845:SF6">
    <property type="entry name" value="BETA-ALANINE-ACTIVATING ENZYME"/>
    <property type="match status" value="1"/>
</dbReference>
<dbReference type="Gene3D" id="3.40.50.720">
    <property type="entry name" value="NAD(P)-binding Rossmann-like Domain"/>
    <property type="match status" value="1"/>
</dbReference>
<evidence type="ECO:0000259" key="4">
    <source>
        <dbReference type="Pfam" id="PF07993"/>
    </source>
</evidence>
<dbReference type="EMBL" id="JAAAHS010000539">
    <property type="protein sequence ID" value="NBE56632.1"/>
    <property type="molecule type" value="Genomic_DNA"/>
</dbReference>
<evidence type="ECO:0000313" key="5">
    <source>
        <dbReference type="EMBL" id="NBE56632.1"/>
    </source>
</evidence>
<evidence type="ECO:0000256" key="3">
    <source>
        <dbReference type="SAM" id="MobiDB-lite"/>
    </source>
</evidence>
<feature type="compositionally biased region" description="Low complexity" evidence="3">
    <location>
        <begin position="11"/>
        <end position="23"/>
    </location>
</feature>
<feature type="non-terminal residue" evidence="5">
    <location>
        <position position="1"/>
    </location>
</feature>
<dbReference type="InterPro" id="IPR013120">
    <property type="entry name" value="FAR_NAD-bd"/>
</dbReference>
<keyword evidence="2" id="KW-0597">Phosphoprotein</keyword>
<feature type="region of interest" description="Disordered" evidence="3">
    <location>
        <begin position="1"/>
        <end position="23"/>
    </location>
</feature>
<dbReference type="AlphaFoldDB" id="A0A964XR98"/>